<evidence type="ECO:0000313" key="2">
    <source>
        <dbReference type="EMBL" id="GGW35785.1"/>
    </source>
</evidence>
<keyword evidence="3" id="KW-1185">Reference proteome</keyword>
<dbReference type="Pfam" id="PF03432">
    <property type="entry name" value="Relaxase"/>
    <property type="match status" value="1"/>
</dbReference>
<dbReference type="EMBL" id="BMWP01000012">
    <property type="protein sequence ID" value="GGW35785.1"/>
    <property type="molecule type" value="Genomic_DNA"/>
</dbReference>
<dbReference type="Proteomes" id="UP000634668">
    <property type="component" value="Unassembled WGS sequence"/>
</dbReference>
<dbReference type="InterPro" id="IPR005094">
    <property type="entry name" value="Endonuclease_MobA/VirD2"/>
</dbReference>
<evidence type="ECO:0000259" key="1">
    <source>
        <dbReference type="Pfam" id="PF03432"/>
    </source>
</evidence>
<organism evidence="2 3">
    <name type="scientific">Arenibacter certesii</name>
    <dbReference type="NCBI Taxonomy" id="228955"/>
    <lineage>
        <taxon>Bacteria</taxon>
        <taxon>Pseudomonadati</taxon>
        <taxon>Bacteroidota</taxon>
        <taxon>Flavobacteriia</taxon>
        <taxon>Flavobacteriales</taxon>
        <taxon>Flavobacteriaceae</taxon>
        <taxon>Arenibacter</taxon>
    </lineage>
</organism>
<feature type="domain" description="MobA/VirD2-like nuclease" evidence="1">
    <location>
        <begin position="52"/>
        <end position="145"/>
    </location>
</feature>
<comment type="caution">
    <text evidence="2">The sequence shown here is derived from an EMBL/GenBank/DDBJ whole genome shotgun (WGS) entry which is preliminary data.</text>
</comment>
<dbReference type="AlphaFoldDB" id="A0A918MLF8"/>
<evidence type="ECO:0000313" key="3">
    <source>
        <dbReference type="Proteomes" id="UP000634668"/>
    </source>
</evidence>
<sequence length="761" mass="88521">MIVRILYRNNVHSVLNYVLSKAGNTILGFQNTYSDTDTNTKFFGRVLHYLGNRHDSEKRYVHATLNLPRGEQLDNADFFELSKTYMNHMGYGEQPYMVVRHHDTKHEHVHIVSTTIKEDCLQINLSHDFRRSMATQKYLEKQFGLSPSPEKRAERKLPLSANPQFRHKDIHGVRYYMQDIIHNTLQKYMVRGFDELANLLEKHHIQVKTVHHAGRVGVSYGIAIMEGYRSRFINGYTVHPQLSGPKLQQVFERNQSSKLLPMVKKRLEKQLLTTYKLFRTINPEHLPNILRSHQNLDCRLAYDAQGQVVDFSIYDKTGYVLKSVEIASGIGIRNNPDLFGTEYTQMYAESEQLLVELQRCIKEAFRNSYYQSGSKTLLSEHIQSRSIKPIVTEMARAERFLFLRKYLHINNGHLGNLIRAQFDIIKDKFYNTELIREERELQAKAGLIKQAIDQQLFDEPEQREVLFELIQSLGVKYDSGVLTYANSNLHKLKVDLGHRLLLTPRNSYIPPSFVRENEKLLEGLLNSTTAKEIRSGPIAIFLPLMFPKLYGAMNRPFMERFERWALNSYQKYAERMQGSFEKSPNDYIRFFNAKGFYFERREEKLFVGSMYSKYPVTAALPPKIQAYLISSSDLNKALDNQVKILDDIRMDGRDNLKSLWSGYLMEKGQYKKAAYMYVSERVRPNLPLEIVEHHMEHGFKEALVAVSKEQIDARRARLIKRGVFALGNLLGGKNAKEEEVFNGFKDELTDYSKYKSRGLSI</sequence>
<dbReference type="RefSeq" id="WP_026813202.1">
    <property type="nucleotide sequence ID" value="NZ_BMWP01000012.1"/>
</dbReference>
<reference evidence="2" key="2">
    <citation type="submission" date="2020-09" db="EMBL/GenBank/DDBJ databases">
        <authorList>
            <person name="Sun Q."/>
            <person name="Kim S."/>
        </authorList>
    </citation>
    <scope>NUCLEOTIDE SEQUENCE</scope>
    <source>
        <strain evidence="2">KCTC 12113</strain>
    </source>
</reference>
<reference evidence="2" key="1">
    <citation type="journal article" date="2014" name="Int. J. Syst. Evol. Microbiol.">
        <title>Complete genome sequence of Corynebacterium casei LMG S-19264T (=DSM 44701T), isolated from a smear-ripened cheese.</title>
        <authorList>
            <consortium name="US DOE Joint Genome Institute (JGI-PGF)"/>
            <person name="Walter F."/>
            <person name="Albersmeier A."/>
            <person name="Kalinowski J."/>
            <person name="Ruckert C."/>
        </authorList>
    </citation>
    <scope>NUCLEOTIDE SEQUENCE</scope>
    <source>
        <strain evidence="2">KCTC 12113</strain>
    </source>
</reference>
<gene>
    <name evidence="2" type="ORF">GCM10007383_21040</name>
</gene>
<name>A0A918MLF8_9FLAO</name>
<protein>
    <recommendedName>
        <fullName evidence="1">MobA/VirD2-like nuclease domain-containing protein</fullName>
    </recommendedName>
</protein>
<accession>A0A918MLF8</accession>
<proteinExistence type="predicted"/>